<dbReference type="Gene3D" id="1.10.10.10">
    <property type="entry name" value="Winged helix-like DNA-binding domain superfamily/Winged helix DNA-binding domain"/>
    <property type="match status" value="1"/>
</dbReference>
<dbReference type="InterPro" id="IPR036390">
    <property type="entry name" value="WH_DNA-bd_sf"/>
</dbReference>
<evidence type="ECO:0000256" key="3">
    <source>
        <dbReference type="ARBA" id="ARBA00023125"/>
    </source>
</evidence>
<comment type="similarity">
    <text evidence="1">Belongs to the LysR transcriptional regulatory family.</text>
</comment>
<evidence type="ECO:0000313" key="7">
    <source>
        <dbReference type="Proteomes" id="UP001379945"/>
    </source>
</evidence>
<evidence type="ECO:0000313" key="6">
    <source>
        <dbReference type="EMBL" id="MEK8047335.1"/>
    </source>
</evidence>
<comment type="caution">
    <text evidence="6">The sequence shown here is derived from an EMBL/GenBank/DDBJ whole genome shotgun (WGS) entry which is preliminary data.</text>
</comment>
<evidence type="ECO:0000259" key="5">
    <source>
        <dbReference type="PROSITE" id="PS50931"/>
    </source>
</evidence>
<dbReference type="EMBL" id="JBBUTI010000008">
    <property type="protein sequence ID" value="MEK8047335.1"/>
    <property type="molecule type" value="Genomic_DNA"/>
</dbReference>
<sequence length="341" mass="37356">MDSLRAMRVFARVIDEGSFAGAARALDLAPAVVTRLVADLEEHLGARLMNRTTRRISLTEIGESYLERVRQILADIDDAEAMANASVSDPKGHVRMLMPPAVAVHQLAKHLPRFHAMYPQVTLEIVANGPVETVDDGFDLTIALVRKPLEGNFIARRLARTEVISCASPEYLDKHGRPKHPEDLARYDVLIPPISELQRGITFYRGTDPENPTDSFHAVPRRGVLSTINVDANYAAALSGLGVAGLPSFVIEDALMEHALERVLPEWRLFSSTLWACMPTRQHVPARTRAMLDFLVQVFGGEDRDPWLAAAGCETPCASLLANCAPASESLADGRAVPQKV</sequence>
<dbReference type="Proteomes" id="UP001379945">
    <property type="component" value="Unassembled WGS sequence"/>
</dbReference>
<name>A0ABU9C621_9BURK</name>
<keyword evidence="3" id="KW-0238">DNA-binding</keyword>
<dbReference type="InterPro" id="IPR005119">
    <property type="entry name" value="LysR_subst-bd"/>
</dbReference>
<keyword evidence="7" id="KW-1185">Reference proteome</keyword>
<dbReference type="PANTHER" id="PTHR30537:SF5">
    <property type="entry name" value="HTH-TYPE TRANSCRIPTIONAL ACTIVATOR TTDR-RELATED"/>
    <property type="match status" value="1"/>
</dbReference>
<dbReference type="CDD" id="cd08422">
    <property type="entry name" value="PBP2_CrgA_like"/>
    <property type="match status" value="1"/>
</dbReference>
<organism evidence="6 7">
    <name type="scientific">Ideonella margarita</name>
    <dbReference type="NCBI Taxonomy" id="2984191"/>
    <lineage>
        <taxon>Bacteria</taxon>
        <taxon>Pseudomonadati</taxon>
        <taxon>Pseudomonadota</taxon>
        <taxon>Betaproteobacteria</taxon>
        <taxon>Burkholderiales</taxon>
        <taxon>Sphaerotilaceae</taxon>
        <taxon>Ideonella</taxon>
    </lineage>
</organism>
<proteinExistence type="inferred from homology"/>
<keyword evidence="2" id="KW-0805">Transcription regulation</keyword>
<dbReference type="SUPFAM" id="SSF46785">
    <property type="entry name" value="Winged helix' DNA-binding domain"/>
    <property type="match status" value="1"/>
</dbReference>
<keyword evidence="4" id="KW-0804">Transcription</keyword>
<evidence type="ECO:0000256" key="4">
    <source>
        <dbReference type="ARBA" id="ARBA00023163"/>
    </source>
</evidence>
<dbReference type="InterPro" id="IPR036388">
    <property type="entry name" value="WH-like_DNA-bd_sf"/>
</dbReference>
<dbReference type="Pfam" id="PF03466">
    <property type="entry name" value="LysR_substrate"/>
    <property type="match status" value="1"/>
</dbReference>
<feature type="domain" description="HTH lysR-type" evidence="5">
    <location>
        <begin position="1"/>
        <end position="59"/>
    </location>
</feature>
<evidence type="ECO:0000256" key="1">
    <source>
        <dbReference type="ARBA" id="ARBA00009437"/>
    </source>
</evidence>
<dbReference type="Pfam" id="PF00126">
    <property type="entry name" value="HTH_1"/>
    <property type="match status" value="1"/>
</dbReference>
<dbReference type="InterPro" id="IPR058163">
    <property type="entry name" value="LysR-type_TF_proteobact-type"/>
</dbReference>
<reference evidence="6 7" key="1">
    <citation type="submission" date="2024-04" db="EMBL/GenBank/DDBJ databases">
        <title>Novel species of the genus Ideonella isolated from streams.</title>
        <authorList>
            <person name="Lu H."/>
        </authorList>
    </citation>
    <scope>NUCLEOTIDE SEQUENCE [LARGE SCALE GENOMIC DNA]</scope>
    <source>
        <strain evidence="6 7">LYT19W</strain>
    </source>
</reference>
<dbReference type="PANTHER" id="PTHR30537">
    <property type="entry name" value="HTH-TYPE TRANSCRIPTIONAL REGULATOR"/>
    <property type="match status" value="1"/>
</dbReference>
<dbReference type="Gene3D" id="3.40.190.290">
    <property type="match status" value="1"/>
</dbReference>
<protein>
    <submittedName>
        <fullName evidence="6">LysR family transcriptional regulator</fullName>
    </submittedName>
</protein>
<evidence type="ECO:0000256" key="2">
    <source>
        <dbReference type="ARBA" id="ARBA00023015"/>
    </source>
</evidence>
<dbReference type="InterPro" id="IPR000847">
    <property type="entry name" value="LysR_HTH_N"/>
</dbReference>
<accession>A0ABU9C621</accession>
<dbReference type="RefSeq" id="WP_341399637.1">
    <property type="nucleotide sequence ID" value="NZ_JBBUTI010000008.1"/>
</dbReference>
<dbReference type="SUPFAM" id="SSF53850">
    <property type="entry name" value="Periplasmic binding protein-like II"/>
    <property type="match status" value="1"/>
</dbReference>
<gene>
    <name evidence="6" type="ORF">AACH00_13320</name>
</gene>
<dbReference type="PROSITE" id="PS50931">
    <property type="entry name" value="HTH_LYSR"/>
    <property type="match status" value="1"/>
</dbReference>